<feature type="transmembrane region" description="Helical" evidence="1">
    <location>
        <begin position="23"/>
        <end position="48"/>
    </location>
</feature>
<keyword evidence="1" id="KW-0812">Transmembrane</keyword>
<dbReference type="AlphaFoldDB" id="A0A944DC59"/>
<sequence length="50" mass="5210">MHPDDPNTVLDDGRCPDDEPMHLLAFLGMCAAVAAPVLSAAALLLIAVTH</sequence>
<keyword evidence="1" id="KW-1133">Transmembrane helix</keyword>
<gene>
    <name evidence="2" type="ORF">I8J34_10990</name>
</gene>
<keyword evidence="1" id="KW-0472">Membrane</keyword>
<evidence type="ECO:0000313" key="3">
    <source>
        <dbReference type="Proteomes" id="UP000694660"/>
    </source>
</evidence>
<reference evidence="3" key="1">
    <citation type="journal article" date="2022" name="ISME J.">
        <title>Genetic and phylogenetic analysis of dissimilatory iodate-reducing bacteria identifies potential niches across the world's oceans.</title>
        <authorList>
            <person name="Reyes-Umana V."/>
            <person name="Henning Z."/>
            <person name="Lee K."/>
            <person name="Barnum T.P."/>
            <person name="Coates J.D."/>
        </authorList>
    </citation>
    <scope>NUCLEOTIDE SEQUENCE [LARGE SCALE GENOMIC DNA]</scope>
    <source>
        <strain evidence="3">IR12</strain>
    </source>
</reference>
<organism evidence="2 3">
    <name type="scientific">Denitromonas iodatirespirans</name>
    <dbReference type="NCBI Taxonomy" id="2795389"/>
    <lineage>
        <taxon>Bacteria</taxon>
        <taxon>Pseudomonadati</taxon>
        <taxon>Pseudomonadota</taxon>
        <taxon>Betaproteobacteria</taxon>
        <taxon>Rhodocyclales</taxon>
        <taxon>Zoogloeaceae</taxon>
        <taxon>Denitromonas</taxon>
    </lineage>
</organism>
<proteinExistence type="predicted"/>
<evidence type="ECO:0000313" key="2">
    <source>
        <dbReference type="EMBL" id="MBT0961697.1"/>
    </source>
</evidence>
<evidence type="ECO:0000256" key="1">
    <source>
        <dbReference type="SAM" id="Phobius"/>
    </source>
</evidence>
<name>A0A944DC59_DENI1</name>
<keyword evidence="3" id="KW-1185">Reference proteome</keyword>
<dbReference type="Proteomes" id="UP000694660">
    <property type="component" value="Unassembled WGS sequence"/>
</dbReference>
<accession>A0A944DC59</accession>
<protein>
    <submittedName>
        <fullName evidence="2">Uncharacterized protein</fullName>
    </submittedName>
</protein>
<comment type="caution">
    <text evidence="2">The sequence shown here is derived from an EMBL/GenBank/DDBJ whole genome shotgun (WGS) entry which is preliminary data.</text>
</comment>
<dbReference type="RefSeq" id="WP_214361453.1">
    <property type="nucleotide sequence ID" value="NZ_JAEKFT010000010.1"/>
</dbReference>
<dbReference type="EMBL" id="JAEKFT010000010">
    <property type="protein sequence ID" value="MBT0961697.1"/>
    <property type="molecule type" value="Genomic_DNA"/>
</dbReference>